<evidence type="ECO:0000256" key="1">
    <source>
        <dbReference type="ARBA" id="ARBA00004651"/>
    </source>
</evidence>
<organism evidence="8 9">
    <name type="scientific">Sphingobium naphthae</name>
    <dbReference type="NCBI Taxonomy" id="1886786"/>
    <lineage>
        <taxon>Bacteria</taxon>
        <taxon>Pseudomonadati</taxon>
        <taxon>Pseudomonadota</taxon>
        <taxon>Alphaproteobacteria</taxon>
        <taxon>Sphingomonadales</taxon>
        <taxon>Sphingomonadaceae</taxon>
        <taxon>Sphingobium</taxon>
    </lineage>
</organism>
<dbReference type="PRINTS" id="PR00173">
    <property type="entry name" value="EDTRNSPORT"/>
</dbReference>
<dbReference type="Pfam" id="PF00375">
    <property type="entry name" value="SDF"/>
    <property type="match status" value="1"/>
</dbReference>
<sequence length="433" mass="44488">MALNYRSFGFQVLVGMVVGLLLGLVARQMGAGPDGDLNWLATALKTLGAIFVSLLKAVVPPLVFAAIVASITNLRALDNAARLAGQTLLWFAITSLIAVSIGIAIGLLLEPGAGLRGTALAVGKPDSYGGWLDFLKGLVPGNSLALSGSTTLENGTATTSLSFNILQLLVISIAVGLATLKVGDKAEPFLAFVRSLLAVVRAILGWIIRLTPIGSAALIGTAIATYGWSALAQLGVFTAAVYLGLALVLLVVYPTLLLANGLRPGPFFAKAWPAIQLGFVSRSSVGTLPVTETVTERMGVDKGYAAFAIPLASTTKMDGCASIYPALAAIFVAGFYGIPLHFVDYVLIVFVSVLGSAATAGLTGAIVMLTLTLSTLGLPLEGAGLLLAIDPILDMGRTAVNVAGQVLVATLVAKREGLLDETAYQGEGVPVLS</sequence>
<dbReference type="RefSeq" id="WP_317516023.1">
    <property type="nucleotide sequence ID" value="NZ_JAPTHD010000001.1"/>
</dbReference>
<evidence type="ECO:0000256" key="3">
    <source>
        <dbReference type="ARBA" id="ARBA00022475"/>
    </source>
</evidence>
<evidence type="ECO:0000256" key="4">
    <source>
        <dbReference type="ARBA" id="ARBA00022692"/>
    </source>
</evidence>
<evidence type="ECO:0000313" key="9">
    <source>
        <dbReference type="Proteomes" id="UP001185984"/>
    </source>
</evidence>
<dbReference type="EMBL" id="JAPTHD010000001">
    <property type="protein sequence ID" value="MDV5822959.1"/>
    <property type="molecule type" value="Genomic_DNA"/>
</dbReference>
<evidence type="ECO:0000256" key="6">
    <source>
        <dbReference type="ARBA" id="ARBA00023136"/>
    </source>
</evidence>
<feature type="transmembrane region" description="Helical" evidence="7">
    <location>
        <begin position="46"/>
        <end position="68"/>
    </location>
</feature>
<dbReference type="PANTHER" id="PTHR42865:SF7">
    <property type="entry name" value="PROTON_GLUTAMATE-ASPARTATE SYMPORTER"/>
    <property type="match status" value="1"/>
</dbReference>
<accession>A0ABU3ZTW3</accession>
<keyword evidence="3" id="KW-1003">Cell membrane</keyword>
<dbReference type="PANTHER" id="PTHR42865">
    <property type="entry name" value="PROTON/GLUTAMATE-ASPARTATE SYMPORTER"/>
    <property type="match status" value="1"/>
</dbReference>
<keyword evidence="4 7" id="KW-0812">Transmembrane</keyword>
<reference evidence="9" key="1">
    <citation type="journal article" date="2022" name="J Environ Chem Eng">
        <title>Biodegradation of petroleum oil using a constructed nonpathogenic and heavy metal-tolerant bacterial consortium isolated from marine sponges.</title>
        <authorList>
            <person name="Dechsakulwatana C."/>
            <person name="Rungsihiranrut A."/>
            <person name="Muangchinda C."/>
            <person name="Ningthoujam R."/>
            <person name="Klankeo P."/>
            <person name="Pinyakong O."/>
        </authorList>
    </citation>
    <scope>NUCLEOTIDE SEQUENCE [LARGE SCALE GENOMIC DNA]</scope>
    <source>
        <strain evidence="9">MO2-4</strain>
    </source>
</reference>
<dbReference type="SUPFAM" id="SSF118215">
    <property type="entry name" value="Proton glutamate symport protein"/>
    <property type="match status" value="1"/>
</dbReference>
<proteinExistence type="predicted"/>
<feature type="transmembrane region" description="Helical" evidence="7">
    <location>
        <begin position="228"/>
        <end position="253"/>
    </location>
</feature>
<comment type="caution">
    <text evidence="8">The sequence shown here is derived from an EMBL/GenBank/DDBJ whole genome shotgun (WGS) entry which is preliminary data.</text>
</comment>
<keyword evidence="5 7" id="KW-1133">Transmembrane helix</keyword>
<protein>
    <submittedName>
        <fullName evidence="8">Dicarboxylate/amino acid:cation symporter</fullName>
    </submittedName>
</protein>
<dbReference type="InterPro" id="IPR001991">
    <property type="entry name" value="Na-dicarboxylate_symporter"/>
</dbReference>
<dbReference type="Proteomes" id="UP001185984">
    <property type="component" value="Unassembled WGS sequence"/>
</dbReference>
<evidence type="ECO:0000256" key="7">
    <source>
        <dbReference type="SAM" id="Phobius"/>
    </source>
</evidence>
<dbReference type="InterPro" id="IPR036458">
    <property type="entry name" value="Na:dicarbo_symporter_sf"/>
</dbReference>
<comment type="subcellular location">
    <subcellularLocation>
        <location evidence="1">Cell membrane</location>
        <topology evidence="1">Multi-pass membrane protein</topology>
    </subcellularLocation>
</comment>
<name>A0ABU3ZTW3_9SPHN</name>
<feature type="transmembrane region" description="Helical" evidence="7">
    <location>
        <begin position="321"/>
        <end position="339"/>
    </location>
</feature>
<evidence type="ECO:0000256" key="2">
    <source>
        <dbReference type="ARBA" id="ARBA00022448"/>
    </source>
</evidence>
<keyword evidence="9" id="KW-1185">Reference proteome</keyword>
<feature type="transmembrane region" description="Helical" evidence="7">
    <location>
        <begin position="7"/>
        <end position="26"/>
    </location>
</feature>
<feature type="transmembrane region" description="Helical" evidence="7">
    <location>
        <begin position="345"/>
        <end position="371"/>
    </location>
</feature>
<keyword evidence="6 7" id="KW-0472">Membrane</keyword>
<evidence type="ECO:0000313" key="8">
    <source>
        <dbReference type="EMBL" id="MDV5822959.1"/>
    </source>
</evidence>
<dbReference type="Gene3D" id="1.10.3860.10">
    <property type="entry name" value="Sodium:dicarboxylate symporter"/>
    <property type="match status" value="1"/>
</dbReference>
<keyword evidence="2" id="KW-0813">Transport</keyword>
<evidence type="ECO:0000256" key="5">
    <source>
        <dbReference type="ARBA" id="ARBA00022989"/>
    </source>
</evidence>
<gene>
    <name evidence="8" type="ORF">O0R41_05030</name>
</gene>
<feature type="transmembrane region" description="Helical" evidence="7">
    <location>
        <begin position="161"/>
        <end position="182"/>
    </location>
</feature>
<feature type="transmembrane region" description="Helical" evidence="7">
    <location>
        <begin position="88"/>
        <end position="109"/>
    </location>
</feature>